<evidence type="ECO:0000313" key="2">
    <source>
        <dbReference type="EMBL" id="CUS33259.1"/>
    </source>
</evidence>
<evidence type="ECO:0000256" key="1">
    <source>
        <dbReference type="SAM" id="Phobius"/>
    </source>
</evidence>
<keyword evidence="1" id="KW-1133">Transmembrane helix</keyword>
<evidence type="ECO:0000313" key="3">
    <source>
        <dbReference type="Proteomes" id="UP000198736"/>
    </source>
</evidence>
<feature type="transmembrane region" description="Helical" evidence="1">
    <location>
        <begin position="12"/>
        <end position="33"/>
    </location>
</feature>
<keyword evidence="3" id="KW-1185">Reference proteome</keyword>
<reference evidence="3" key="1">
    <citation type="submission" date="2015-10" db="EMBL/GenBank/DDBJ databases">
        <authorList>
            <person name="Luecker S."/>
            <person name="Luecker S."/>
        </authorList>
    </citation>
    <scope>NUCLEOTIDE SEQUENCE [LARGE SCALE GENOMIC DNA]</scope>
</reference>
<dbReference type="Proteomes" id="UP000198736">
    <property type="component" value="Unassembled WGS sequence"/>
</dbReference>
<dbReference type="InterPro" id="IPR014717">
    <property type="entry name" value="Transl_elong_EF1B/ribsomal_bS6"/>
</dbReference>
<dbReference type="EMBL" id="CZPZ01000004">
    <property type="protein sequence ID" value="CUS33259.1"/>
    <property type="molecule type" value="Genomic_DNA"/>
</dbReference>
<dbReference type="GO" id="GO:0043683">
    <property type="term" value="P:type IV pilus assembly"/>
    <property type="evidence" value="ECO:0007669"/>
    <property type="project" value="InterPro"/>
</dbReference>
<proteinExistence type="predicted"/>
<keyword evidence="1" id="KW-0812">Transmembrane</keyword>
<accession>A0A0S4LBK9</accession>
<dbReference type="Pfam" id="PF04350">
    <property type="entry name" value="PilO"/>
    <property type="match status" value="1"/>
</dbReference>
<dbReference type="STRING" id="1742973.COMA2_120148"/>
<gene>
    <name evidence="2" type="ORF">COMA2_120148</name>
</gene>
<sequence>MKDRLLFLWQHPFAPLFPLVGVALSLLFILFLVHDFGVAGAQASRERLENEWTATRQTLMYHREARKAKKDLSRVWAGLPAERDFTPLALGISDEAKRDRVSLPGLSYKTEPTLIANMSKGLLQGPMTGQYEDLRRFIYGLETAEELVFIEDLELTRSGGAQDTLLTFNIKIATYLRGNTGESGPSGSVQ</sequence>
<dbReference type="Gene3D" id="3.30.70.60">
    <property type="match status" value="1"/>
</dbReference>
<dbReference type="AlphaFoldDB" id="A0A0S4LBK9"/>
<keyword evidence="1" id="KW-0472">Membrane</keyword>
<organism evidence="2 3">
    <name type="scientific">Candidatus Nitrospira nitrificans</name>
    <dbReference type="NCBI Taxonomy" id="1742973"/>
    <lineage>
        <taxon>Bacteria</taxon>
        <taxon>Pseudomonadati</taxon>
        <taxon>Nitrospirota</taxon>
        <taxon>Nitrospiria</taxon>
        <taxon>Nitrospirales</taxon>
        <taxon>Nitrospiraceae</taxon>
        <taxon>Nitrospira</taxon>
    </lineage>
</organism>
<name>A0A0S4LBK9_9BACT</name>
<dbReference type="RefSeq" id="WP_090894962.1">
    <property type="nucleotide sequence ID" value="NZ_CZPZ01000004.1"/>
</dbReference>
<dbReference type="GO" id="GO:0043107">
    <property type="term" value="P:type IV pilus-dependent motility"/>
    <property type="evidence" value="ECO:0007669"/>
    <property type="project" value="InterPro"/>
</dbReference>
<dbReference type="InterPro" id="IPR007445">
    <property type="entry name" value="PilO"/>
</dbReference>
<protein>
    <submittedName>
        <fullName evidence="2">Uncharacterized protein</fullName>
    </submittedName>
</protein>